<accession>A0A7Z7I7C6</accession>
<sequence length="134" mass="14895">MRLGIDDMQQWRPFLFYCCFLANTAVAASLENREAVQTDIIEAAAANTHFGIEYCDLSSGKASAYRAKVRARVGEPDDFDARWNQGWDGEQETIGGYQKLRVQNPSSFASNVAAACEAIATETESQPWPPNLRE</sequence>
<name>A0A7Z7I7C6_9BURK</name>
<dbReference type="Proteomes" id="UP000219522">
    <property type="component" value="Unassembled WGS sequence"/>
</dbReference>
<reference evidence="1 2" key="1">
    <citation type="submission" date="2017-09" db="EMBL/GenBank/DDBJ databases">
        <authorList>
            <person name="Varghese N."/>
            <person name="Submissions S."/>
        </authorList>
    </citation>
    <scope>NUCLEOTIDE SEQUENCE [LARGE SCALE GENOMIC DNA]</scope>
    <source>
        <strain evidence="1 2">OK806</strain>
    </source>
</reference>
<gene>
    <name evidence="1" type="ORF">SAMN05446927_3878</name>
</gene>
<dbReference type="EMBL" id="OCSU01000002">
    <property type="protein sequence ID" value="SOE80640.1"/>
    <property type="molecule type" value="Genomic_DNA"/>
</dbReference>
<dbReference type="OrthoDB" id="9007952at2"/>
<dbReference type="AlphaFoldDB" id="A0A7Z7I7C6"/>
<proteinExistence type="predicted"/>
<keyword evidence="2" id="KW-1185">Reference proteome</keyword>
<evidence type="ECO:0000313" key="2">
    <source>
        <dbReference type="Proteomes" id="UP000219522"/>
    </source>
</evidence>
<evidence type="ECO:0000313" key="1">
    <source>
        <dbReference type="EMBL" id="SOE80640.1"/>
    </source>
</evidence>
<protein>
    <submittedName>
        <fullName evidence="1">Uncharacterized protein</fullName>
    </submittedName>
</protein>
<organism evidence="1 2">
    <name type="scientific">Caballeronia arationis</name>
    <dbReference type="NCBI Taxonomy" id="1777142"/>
    <lineage>
        <taxon>Bacteria</taxon>
        <taxon>Pseudomonadati</taxon>
        <taxon>Pseudomonadota</taxon>
        <taxon>Betaproteobacteria</taxon>
        <taxon>Burkholderiales</taxon>
        <taxon>Burkholderiaceae</taxon>
        <taxon>Caballeronia</taxon>
    </lineage>
</organism>
<dbReference type="RefSeq" id="WP_062643651.1">
    <property type="nucleotide sequence ID" value="NZ_FCOG02000218.1"/>
</dbReference>
<comment type="caution">
    <text evidence="1">The sequence shown here is derived from an EMBL/GenBank/DDBJ whole genome shotgun (WGS) entry which is preliminary data.</text>
</comment>